<dbReference type="InterPro" id="IPR001304">
    <property type="entry name" value="C-type_lectin-like"/>
</dbReference>
<feature type="domain" description="C-type lectin" evidence="4">
    <location>
        <begin position="117"/>
        <end position="234"/>
    </location>
</feature>
<evidence type="ECO:0000259" key="4">
    <source>
        <dbReference type="PROSITE" id="PS50041"/>
    </source>
</evidence>
<dbReference type="CDD" id="cd03590">
    <property type="entry name" value="CLECT_DC-SIGN_like"/>
    <property type="match status" value="1"/>
</dbReference>
<gene>
    <name evidence="5" type="ORF">KOW79_022431</name>
</gene>
<keyword evidence="6" id="KW-1185">Reference proteome</keyword>
<dbReference type="EMBL" id="JAHKSW010000029">
    <property type="protein sequence ID" value="KAG7313935.1"/>
    <property type="molecule type" value="Genomic_DNA"/>
</dbReference>
<dbReference type="Gene3D" id="1.20.5.1000">
    <property type="entry name" value="arf6 gtpase in complex with a specific effector, jip4"/>
    <property type="match status" value="1"/>
</dbReference>
<evidence type="ECO:0000313" key="5">
    <source>
        <dbReference type="EMBL" id="KAG7313935.1"/>
    </source>
</evidence>
<evidence type="ECO:0000313" key="6">
    <source>
        <dbReference type="Proteomes" id="UP000824219"/>
    </source>
</evidence>
<sequence>MEMSKEECAKSGTSEDNKSADLKDSEDSYEDMTGYQKRTSVLWIKYNILNTESNQLQTSYNKLTKERDQLQTSYNKLTKERDQLQTSYNALTNERDKLQQERSALHSVLLKFGWRFFNTSIYNISAEKKSWTESRQDCRNKGADLVIINSREEQEFISKYFGSSEAWIGLTDCSEGKFKWVDGSPLNTKFWWDGDPNDFEQKEDCVITGYAKAESNMSTWADYPCDFPVVGICEMKANLTKVLERETERERETE</sequence>
<dbReference type="Gene3D" id="3.10.100.10">
    <property type="entry name" value="Mannose-Binding Protein A, subunit A"/>
    <property type="match status" value="1"/>
</dbReference>
<dbReference type="InterPro" id="IPR016186">
    <property type="entry name" value="C-type_lectin-like/link_sf"/>
</dbReference>
<organism evidence="5 6">
    <name type="scientific">Hemibagrus wyckioides</name>
    <dbReference type="NCBI Taxonomy" id="337641"/>
    <lineage>
        <taxon>Eukaryota</taxon>
        <taxon>Metazoa</taxon>
        <taxon>Chordata</taxon>
        <taxon>Craniata</taxon>
        <taxon>Vertebrata</taxon>
        <taxon>Euteleostomi</taxon>
        <taxon>Actinopterygii</taxon>
        <taxon>Neopterygii</taxon>
        <taxon>Teleostei</taxon>
        <taxon>Ostariophysi</taxon>
        <taxon>Siluriformes</taxon>
        <taxon>Bagridae</taxon>
        <taxon>Hemibagrus</taxon>
    </lineage>
</organism>
<proteinExistence type="predicted"/>
<accession>A0A9D3N3Q3</accession>
<comment type="caution">
    <text evidence="5">The sequence shown here is derived from an EMBL/GenBank/DDBJ whole genome shotgun (WGS) entry which is preliminary data.</text>
</comment>
<feature type="region of interest" description="Disordered" evidence="3">
    <location>
        <begin position="1"/>
        <end position="31"/>
    </location>
</feature>
<feature type="coiled-coil region" evidence="2">
    <location>
        <begin position="46"/>
        <end position="108"/>
    </location>
</feature>
<keyword evidence="1" id="KW-0430">Lectin</keyword>
<evidence type="ECO:0000256" key="3">
    <source>
        <dbReference type="SAM" id="MobiDB-lite"/>
    </source>
</evidence>
<dbReference type="InterPro" id="IPR033989">
    <property type="entry name" value="CD209-like_CTLD"/>
</dbReference>
<dbReference type="OrthoDB" id="6133475at2759"/>
<dbReference type="GO" id="GO:0030246">
    <property type="term" value="F:carbohydrate binding"/>
    <property type="evidence" value="ECO:0007669"/>
    <property type="project" value="UniProtKB-KW"/>
</dbReference>
<reference evidence="5 6" key="1">
    <citation type="submission" date="2021-06" db="EMBL/GenBank/DDBJ databases">
        <title>Chromosome-level genome assembly of the red-tail catfish (Hemibagrus wyckioides).</title>
        <authorList>
            <person name="Shao F."/>
        </authorList>
    </citation>
    <scope>NUCLEOTIDE SEQUENCE [LARGE SCALE GENOMIC DNA]</scope>
    <source>
        <strain evidence="5">EC202008001</strain>
        <tissue evidence="5">Blood</tissue>
    </source>
</reference>
<evidence type="ECO:0000256" key="2">
    <source>
        <dbReference type="SAM" id="Coils"/>
    </source>
</evidence>
<feature type="compositionally biased region" description="Basic and acidic residues" evidence="3">
    <location>
        <begin position="1"/>
        <end position="26"/>
    </location>
</feature>
<dbReference type="SUPFAM" id="SSF56436">
    <property type="entry name" value="C-type lectin-like"/>
    <property type="match status" value="1"/>
</dbReference>
<dbReference type="InterPro" id="IPR016187">
    <property type="entry name" value="CTDL_fold"/>
</dbReference>
<evidence type="ECO:0000256" key="1">
    <source>
        <dbReference type="ARBA" id="ARBA00022734"/>
    </source>
</evidence>
<dbReference type="InterPro" id="IPR050111">
    <property type="entry name" value="C-type_lectin/snaclec_domain"/>
</dbReference>
<dbReference type="AlphaFoldDB" id="A0A9D3N3Q3"/>
<name>A0A9D3N3Q3_9TELE</name>
<dbReference type="SMART" id="SM00034">
    <property type="entry name" value="CLECT"/>
    <property type="match status" value="1"/>
</dbReference>
<dbReference type="Pfam" id="PF00059">
    <property type="entry name" value="Lectin_C"/>
    <property type="match status" value="1"/>
</dbReference>
<dbReference type="PANTHER" id="PTHR22803">
    <property type="entry name" value="MANNOSE, PHOSPHOLIPASE, LECTIN RECEPTOR RELATED"/>
    <property type="match status" value="1"/>
</dbReference>
<keyword evidence="2" id="KW-0175">Coiled coil</keyword>
<dbReference type="Proteomes" id="UP000824219">
    <property type="component" value="Linkage Group LG29"/>
</dbReference>
<dbReference type="PROSITE" id="PS50041">
    <property type="entry name" value="C_TYPE_LECTIN_2"/>
    <property type="match status" value="1"/>
</dbReference>
<protein>
    <recommendedName>
        <fullName evidence="4">C-type lectin domain-containing protein</fullName>
    </recommendedName>
</protein>